<dbReference type="Proteomes" id="UP001370758">
    <property type="component" value="Unassembled WGS sequence"/>
</dbReference>
<protein>
    <submittedName>
        <fullName evidence="3">Uncharacterized protein</fullName>
    </submittedName>
</protein>
<dbReference type="EMBL" id="JAVHJL010000010">
    <property type="protein sequence ID" value="KAK6496980.1"/>
    <property type="molecule type" value="Genomic_DNA"/>
</dbReference>
<evidence type="ECO:0000313" key="4">
    <source>
        <dbReference type="Proteomes" id="UP001370758"/>
    </source>
</evidence>
<evidence type="ECO:0000313" key="3">
    <source>
        <dbReference type="EMBL" id="KAK6496980.1"/>
    </source>
</evidence>
<dbReference type="AlphaFoldDB" id="A0AAV9VUY9"/>
<evidence type="ECO:0000256" key="2">
    <source>
        <dbReference type="SAM" id="SignalP"/>
    </source>
</evidence>
<feature type="compositionally biased region" description="Polar residues" evidence="1">
    <location>
        <begin position="544"/>
        <end position="561"/>
    </location>
</feature>
<feature type="region of interest" description="Disordered" evidence="1">
    <location>
        <begin position="139"/>
        <end position="158"/>
    </location>
</feature>
<gene>
    <name evidence="3" type="ORF">TWF481_001959</name>
</gene>
<organism evidence="3 4">
    <name type="scientific">Arthrobotrys musiformis</name>
    <dbReference type="NCBI Taxonomy" id="47236"/>
    <lineage>
        <taxon>Eukaryota</taxon>
        <taxon>Fungi</taxon>
        <taxon>Dikarya</taxon>
        <taxon>Ascomycota</taxon>
        <taxon>Pezizomycotina</taxon>
        <taxon>Orbiliomycetes</taxon>
        <taxon>Orbiliales</taxon>
        <taxon>Orbiliaceae</taxon>
        <taxon>Arthrobotrys</taxon>
    </lineage>
</organism>
<feature type="compositionally biased region" description="Polar residues" evidence="1">
    <location>
        <begin position="442"/>
        <end position="457"/>
    </location>
</feature>
<proteinExistence type="predicted"/>
<feature type="region of interest" description="Disordered" evidence="1">
    <location>
        <begin position="442"/>
        <end position="496"/>
    </location>
</feature>
<accession>A0AAV9VUY9</accession>
<sequence>MPQMARTTVLFFLSLVAIGHVTARALPVPQFPGSGPGSSGGSVQDDANSMNIESDDSVVANNIDTGVQPANVNGGGVNWGGSNSPSVGNNGANNIMQLPDFEEEVQNPESNLRAAQEEGLYYPRNQINSMNMLIESSDTATEVDRASDRTADEEEYADAGFEPDEEALQEDVLRYTEGRQPFDVAPETFPQIQYPESSQPPVQNLEQAQEVIDQAGEAEAVTEAAQEQEQGGQIIEVEEPIIRRPPPLIDINAYPPLAPEDVVTEENEFDEEGNMRIMTQVPDLDLRYQQRVDREYETAEVERNRRLAREEIELARAKKNLASGRKFLPDSLLPEGADISPQYFFRNERGERVNEYGLLLDENGRPIPEENDPYANDREEVDLIEILEDEAVDSNGRPLTGGDTSPIFYEKLKPTKYKFETDLNRYLNKATYDIDDSIFGKDNTSARSNISKQSSLNFRKPMERNRNGRGRRQRNLADAEPRTRPGPRTYRNRQGGNAYDFLDQAYNNNAYGQQYINDLSAQEIEDSMTAQAALDEQRRRSRAGGSNNLQYTTTQDRPSNTMTNEELMHLFALQAEQDATNPRSAPPNTVQDAMFGVASAGGVPSQRRGANNNNYDIQFGLQPNQVFDPGLYGIASEAFQGNDQLSSINNLAGSMPSGANPFDFDLGFSNGGQGTQYNPNLAFYDESLNINEGFNQQELLPPQMVRTVTNTASNGDYATKNASTMSGAELIDFLTNLDIPVGVGDDLYPVEYLRELVSQLMGGDL</sequence>
<feature type="signal peptide" evidence="2">
    <location>
        <begin position="1"/>
        <end position="23"/>
    </location>
</feature>
<comment type="caution">
    <text evidence="3">The sequence shown here is derived from an EMBL/GenBank/DDBJ whole genome shotgun (WGS) entry which is preliminary data.</text>
</comment>
<keyword evidence="2" id="KW-0732">Signal</keyword>
<name>A0AAV9VUY9_9PEZI</name>
<keyword evidence="4" id="KW-1185">Reference proteome</keyword>
<feature type="chain" id="PRO_5043979086" evidence="2">
    <location>
        <begin position="24"/>
        <end position="765"/>
    </location>
</feature>
<feature type="region of interest" description="Disordered" evidence="1">
    <location>
        <begin position="533"/>
        <end position="561"/>
    </location>
</feature>
<evidence type="ECO:0000256" key="1">
    <source>
        <dbReference type="SAM" id="MobiDB-lite"/>
    </source>
</evidence>
<reference evidence="3 4" key="1">
    <citation type="submission" date="2023-08" db="EMBL/GenBank/DDBJ databases">
        <authorList>
            <person name="Palmer J.M."/>
        </authorList>
    </citation>
    <scope>NUCLEOTIDE SEQUENCE [LARGE SCALE GENOMIC DNA]</scope>
    <source>
        <strain evidence="3 4">TWF481</strain>
    </source>
</reference>